<dbReference type="AlphaFoldDB" id="A0ABD0PVU3"/>
<dbReference type="Proteomes" id="UP001529510">
    <property type="component" value="Unassembled WGS sequence"/>
</dbReference>
<dbReference type="Gene3D" id="1.10.20.10">
    <property type="entry name" value="Histone, subunit A"/>
    <property type="match status" value="1"/>
</dbReference>
<comment type="subcellular location">
    <subcellularLocation>
        <location evidence="1">Chromosome</location>
    </subcellularLocation>
</comment>
<dbReference type="InterPro" id="IPR032454">
    <property type="entry name" value="Histone_H2A_C"/>
</dbReference>
<evidence type="ECO:0000256" key="2">
    <source>
        <dbReference type="ARBA" id="ARBA00022454"/>
    </source>
</evidence>
<evidence type="ECO:0000259" key="6">
    <source>
        <dbReference type="Pfam" id="PF16211"/>
    </source>
</evidence>
<evidence type="ECO:0000313" key="8">
    <source>
        <dbReference type="Proteomes" id="UP001529510"/>
    </source>
</evidence>
<dbReference type="EMBL" id="JAMKFB020000013">
    <property type="protein sequence ID" value="KAL0177531.1"/>
    <property type="molecule type" value="Genomic_DNA"/>
</dbReference>
<evidence type="ECO:0000256" key="4">
    <source>
        <dbReference type="ARBA" id="ARBA00023269"/>
    </source>
</evidence>
<dbReference type="Pfam" id="PF16211">
    <property type="entry name" value="Histone_H2A_C"/>
    <property type="match status" value="1"/>
</dbReference>
<evidence type="ECO:0000313" key="7">
    <source>
        <dbReference type="EMBL" id="KAL0177531.1"/>
    </source>
</evidence>
<accession>A0ABD0PVU3</accession>
<feature type="non-terminal residue" evidence="7">
    <location>
        <position position="91"/>
    </location>
</feature>
<evidence type="ECO:0000256" key="3">
    <source>
        <dbReference type="ARBA" id="ARBA00023125"/>
    </source>
</evidence>
<feature type="compositionally biased region" description="Basic residues" evidence="5">
    <location>
        <begin position="37"/>
        <end position="55"/>
    </location>
</feature>
<comment type="caution">
    <text evidence="7">The sequence shown here is derived from an EMBL/GenBank/DDBJ whole genome shotgun (WGS) entry which is preliminary data.</text>
</comment>
<keyword evidence="3" id="KW-0238">DNA-binding</keyword>
<dbReference type="GO" id="GO:0000786">
    <property type="term" value="C:nucleosome"/>
    <property type="evidence" value="ECO:0007669"/>
    <property type="project" value="UniProtKB-KW"/>
</dbReference>
<reference evidence="7 8" key="1">
    <citation type="submission" date="2024-05" db="EMBL/GenBank/DDBJ databases">
        <title>Genome sequencing and assembly of Indian major carp, Cirrhinus mrigala (Hamilton, 1822).</title>
        <authorList>
            <person name="Mohindra V."/>
            <person name="Chowdhury L.M."/>
            <person name="Lal K."/>
            <person name="Jena J.K."/>
        </authorList>
    </citation>
    <scope>NUCLEOTIDE SEQUENCE [LARGE SCALE GENOMIC DNA]</scope>
    <source>
        <strain evidence="7">CM1030</strain>
        <tissue evidence="7">Blood</tissue>
    </source>
</reference>
<keyword evidence="4" id="KW-0544">Nucleosome core</keyword>
<sequence>MLRGVTISNGGVLPRIHPELLSKKRGGKVKVETQNRKPIKKPSKKSKGKPGRKPKKSTENDKEADANTTVEDGPGEGFTILSAKSLFLGQK</sequence>
<feature type="region of interest" description="Disordered" evidence="5">
    <location>
        <begin position="1"/>
        <end position="77"/>
    </location>
</feature>
<protein>
    <recommendedName>
        <fullName evidence="6">Histone H2A C-terminal domain-containing protein</fullName>
    </recommendedName>
</protein>
<dbReference type="InterPro" id="IPR009072">
    <property type="entry name" value="Histone-fold"/>
</dbReference>
<feature type="compositionally biased region" description="Basic and acidic residues" evidence="5">
    <location>
        <begin position="56"/>
        <end position="65"/>
    </location>
</feature>
<evidence type="ECO:0000256" key="5">
    <source>
        <dbReference type="SAM" id="MobiDB-lite"/>
    </source>
</evidence>
<gene>
    <name evidence="7" type="ORF">M9458_026425</name>
</gene>
<dbReference type="GO" id="GO:0003677">
    <property type="term" value="F:DNA binding"/>
    <property type="evidence" value="ECO:0007669"/>
    <property type="project" value="UniProtKB-KW"/>
</dbReference>
<feature type="domain" description="Histone H2A C-terminal" evidence="6">
    <location>
        <begin position="1"/>
        <end position="28"/>
    </location>
</feature>
<name>A0ABD0PVU3_CIRMR</name>
<keyword evidence="8" id="KW-1185">Reference proteome</keyword>
<proteinExistence type="predicted"/>
<evidence type="ECO:0000256" key="1">
    <source>
        <dbReference type="ARBA" id="ARBA00004286"/>
    </source>
</evidence>
<keyword evidence="2" id="KW-0158">Chromosome</keyword>
<organism evidence="7 8">
    <name type="scientific">Cirrhinus mrigala</name>
    <name type="common">Mrigala</name>
    <dbReference type="NCBI Taxonomy" id="683832"/>
    <lineage>
        <taxon>Eukaryota</taxon>
        <taxon>Metazoa</taxon>
        <taxon>Chordata</taxon>
        <taxon>Craniata</taxon>
        <taxon>Vertebrata</taxon>
        <taxon>Euteleostomi</taxon>
        <taxon>Actinopterygii</taxon>
        <taxon>Neopterygii</taxon>
        <taxon>Teleostei</taxon>
        <taxon>Ostariophysi</taxon>
        <taxon>Cypriniformes</taxon>
        <taxon>Cyprinidae</taxon>
        <taxon>Labeoninae</taxon>
        <taxon>Labeonini</taxon>
        <taxon>Cirrhinus</taxon>
    </lineage>
</organism>